<dbReference type="EMBL" id="CP027669">
    <property type="protein sequence ID" value="AVO42152.1"/>
    <property type="molecule type" value="Genomic_DNA"/>
</dbReference>
<organism evidence="3 4">
    <name type="scientific">Simplicispira suum</name>
    <dbReference type="NCBI Taxonomy" id="2109915"/>
    <lineage>
        <taxon>Bacteria</taxon>
        <taxon>Pseudomonadati</taxon>
        <taxon>Pseudomonadota</taxon>
        <taxon>Betaproteobacteria</taxon>
        <taxon>Burkholderiales</taxon>
        <taxon>Comamonadaceae</taxon>
        <taxon>Simplicispira</taxon>
    </lineage>
</organism>
<dbReference type="NCBIfam" id="TIGR01484">
    <property type="entry name" value="HAD-SF-IIB"/>
    <property type="match status" value="1"/>
</dbReference>
<dbReference type="Proteomes" id="UP000239326">
    <property type="component" value="Chromosome"/>
</dbReference>
<dbReference type="InterPro" id="IPR023214">
    <property type="entry name" value="HAD_sf"/>
</dbReference>
<evidence type="ECO:0000256" key="1">
    <source>
        <dbReference type="ARBA" id="ARBA00022801"/>
    </source>
</evidence>
<keyword evidence="4" id="KW-1185">Reference proteome</keyword>
<dbReference type="SFLD" id="SFLDG01140">
    <property type="entry name" value="C2.B:_Phosphomannomutase_and_P"/>
    <property type="match status" value="1"/>
</dbReference>
<protein>
    <submittedName>
        <fullName evidence="3">Alpha,alpha-trehalose-phosphate synthase</fullName>
    </submittedName>
</protein>
<dbReference type="InterPro" id="IPR036412">
    <property type="entry name" value="HAD-like_sf"/>
</dbReference>
<feature type="domain" description="Sucrose phosphatase-like" evidence="2">
    <location>
        <begin position="3"/>
        <end position="234"/>
    </location>
</feature>
<dbReference type="Gene3D" id="3.40.50.1000">
    <property type="entry name" value="HAD superfamily/HAD-like"/>
    <property type="match status" value="1"/>
</dbReference>
<dbReference type="AlphaFoldDB" id="A0A2S0N1X4"/>
<dbReference type="InterPro" id="IPR006379">
    <property type="entry name" value="HAD-SF_hydro_IIB"/>
</dbReference>
<gene>
    <name evidence="3" type="ORF">C6571_13440</name>
</gene>
<dbReference type="Gene3D" id="3.90.1070.10">
    <property type="match status" value="1"/>
</dbReference>
<dbReference type="RefSeq" id="WP_106447129.1">
    <property type="nucleotide sequence ID" value="NZ_CP027669.1"/>
</dbReference>
<dbReference type="KEGG" id="simp:C6571_13440"/>
<dbReference type="OrthoDB" id="7847955at2"/>
<dbReference type="SUPFAM" id="SSF56784">
    <property type="entry name" value="HAD-like"/>
    <property type="match status" value="1"/>
</dbReference>
<reference evidence="3 4" key="1">
    <citation type="submission" date="2018-03" db="EMBL/GenBank/DDBJ databases">
        <title>Genome sequencing of Simplicispira sp.</title>
        <authorList>
            <person name="Kim S.-J."/>
            <person name="Heo J."/>
            <person name="Kwon S.-W."/>
        </authorList>
    </citation>
    <scope>NUCLEOTIDE SEQUENCE [LARGE SCALE GENOMIC DNA]</scope>
    <source>
        <strain evidence="3 4">SC1-8</strain>
    </source>
</reference>
<dbReference type="PANTHER" id="PTHR46521:SF4">
    <property type="entry name" value="SUCROSE-PHOSPHATASE 2-RELATED"/>
    <property type="match status" value="1"/>
</dbReference>
<sequence length="237" mass="25671">MHQTILATDLDGTFLGGSADERAALYDWIGQRRSEIVLIYVTGRSLTTMRDVLDDLPLQPDHIISDVGTAVYAGAERAPLPALEGWLDEGWPEHTPAAVRSILARHPHLTEQPVVEGRRVSCFYSDTDLAGAARSELEAAGYDVLLSAERYFDVLPRGVQKGPTLLRTLSALGLPPERTLVAGDTLNDLSLFQTGLQGVIVANREPLLARAAQGLANVHWSEKDGAAGVLDALHRIH</sequence>
<dbReference type="InterPro" id="IPR051518">
    <property type="entry name" value="Sucrose_Phosphatase"/>
</dbReference>
<evidence type="ECO:0000313" key="3">
    <source>
        <dbReference type="EMBL" id="AVO42152.1"/>
    </source>
</evidence>
<name>A0A2S0N1X4_9BURK</name>
<dbReference type="SFLD" id="SFLDS00003">
    <property type="entry name" value="Haloacid_Dehalogenase"/>
    <property type="match status" value="1"/>
</dbReference>
<keyword evidence="1" id="KW-0378">Hydrolase</keyword>
<evidence type="ECO:0000259" key="2">
    <source>
        <dbReference type="Pfam" id="PF05116"/>
    </source>
</evidence>
<dbReference type="InterPro" id="IPR006380">
    <property type="entry name" value="SPP-like_dom"/>
</dbReference>
<dbReference type="Pfam" id="PF05116">
    <property type="entry name" value="S6PP"/>
    <property type="match status" value="1"/>
</dbReference>
<dbReference type="SFLD" id="SFLDG01141">
    <property type="entry name" value="C2.B.1:_Sucrose_Phosphatase_Li"/>
    <property type="match status" value="1"/>
</dbReference>
<dbReference type="GO" id="GO:0016791">
    <property type="term" value="F:phosphatase activity"/>
    <property type="evidence" value="ECO:0007669"/>
    <property type="project" value="UniProtKB-ARBA"/>
</dbReference>
<evidence type="ECO:0000313" key="4">
    <source>
        <dbReference type="Proteomes" id="UP000239326"/>
    </source>
</evidence>
<proteinExistence type="predicted"/>
<dbReference type="PANTHER" id="PTHR46521">
    <property type="entry name" value="SUCROSE-PHOSPHATASE 2-RELATED"/>
    <property type="match status" value="1"/>
</dbReference>
<accession>A0A2S0N1X4</accession>